<comment type="caution">
    <text evidence="1">The sequence shown here is derived from an EMBL/GenBank/DDBJ whole genome shotgun (WGS) entry which is preliminary data.</text>
</comment>
<accession>A0AAW1VKZ8</accession>
<keyword evidence="2" id="KW-1185">Reference proteome</keyword>
<protein>
    <submittedName>
        <fullName evidence="1">Uncharacterized protein</fullName>
    </submittedName>
</protein>
<dbReference type="Proteomes" id="UP001457282">
    <property type="component" value="Unassembled WGS sequence"/>
</dbReference>
<name>A0AAW1VKZ8_RUBAR</name>
<evidence type="ECO:0000313" key="2">
    <source>
        <dbReference type="Proteomes" id="UP001457282"/>
    </source>
</evidence>
<dbReference type="Gene3D" id="3.10.450.10">
    <property type="match status" value="1"/>
</dbReference>
<evidence type="ECO:0000313" key="1">
    <source>
        <dbReference type="EMBL" id="KAK9901874.1"/>
    </source>
</evidence>
<organism evidence="1 2">
    <name type="scientific">Rubus argutus</name>
    <name type="common">Southern blackberry</name>
    <dbReference type="NCBI Taxonomy" id="59490"/>
    <lineage>
        <taxon>Eukaryota</taxon>
        <taxon>Viridiplantae</taxon>
        <taxon>Streptophyta</taxon>
        <taxon>Embryophyta</taxon>
        <taxon>Tracheophyta</taxon>
        <taxon>Spermatophyta</taxon>
        <taxon>Magnoliopsida</taxon>
        <taxon>eudicotyledons</taxon>
        <taxon>Gunneridae</taxon>
        <taxon>Pentapetalae</taxon>
        <taxon>rosids</taxon>
        <taxon>fabids</taxon>
        <taxon>Rosales</taxon>
        <taxon>Rosaceae</taxon>
        <taxon>Rosoideae</taxon>
        <taxon>Rosoideae incertae sedis</taxon>
        <taxon>Rubus</taxon>
    </lineage>
</organism>
<dbReference type="EMBL" id="JBEDUW010000277">
    <property type="protein sequence ID" value="KAK9901874.1"/>
    <property type="molecule type" value="Genomic_DNA"/>
</dbReference>
<gene>
    <name evidence="1" type="ORF">M0R45_001898</name>
</gene>
<proteinExistence type="predicted"/>
<dbReference type="AlphaFoldDB" id="A0AAW1VKZ8"/>
<reference evidence="1 2" key="1">
    <citation type="journal article" date="2023" name="G3 (Bethesda)">
        <title>A chromosome-length genome assembly and annotation of blackberry (Rubus argutus, cv. 'Hillquist').</title>
        <authorList>
            <person name="Bruna T."/>
            <person name="Aryal R."/>
            <person name="Dudchenko O."/>
            <person name="Sargent D.J."/>
            <person name="Mead D."/>
            <person name="Buti M."/>
            <person name="Cavallini A."/>
            <person name="Hytonen T."/>
            <person name="Andres J."/>
            <person name="Pham M."/>
            <person name="Weisz D."/>
            <person name="Mascagni F."/>
            <person name="Usai G."/>
            <person name="Natali L."/>
            <person name="Bassil N."/>
            <person name="Fernandez G.E."/>
            <person name="Lomsadze A."/>
            <person name="Armour M."/>
            <person name="Olukolu B."/>
            <person name="Poorten T."/>
            <person name="Britton C."/>
            <person name="Davik J."/>
            <person name="Ashrafi H."/>
            <person name="Aiden E.L."/>
            <person name="Borodovsky M."/>
            <person name="Worthington M."/>
        </authorList>
    </citation>
    <scope>NUCLEOTIDE SEQUENCE [LARGE SCALE GENOMIC DNA]</scope>
    <source>
        <strain evidence="1">PI 553951</strain>
    </source>
</reference>
<sequence length="183" mass="21045">MALRSVVGKLGNRFIHNNVGRLMMVGTLETQAINKHNHNKKDVLSMAPGPFDFGGKCHEINRVPFPLITNKRRGFDYHMDLGGLGPAHIALEEFNLRKKSQLQIVRLERTWMRPSSHKDGSCYCIYHVMFEAVDAVGVVKFYQADLLLDDVTQGIWLTEFHVFQDNTGYPSRLYHYLDNFYGE</sequence>